<organism evidence="2 3">
    <name type="scientific">Heyndrickxia oleronia</name>
    <dbReference type="NCBI Taxonomy" id="38875"/>
    <lineage>
        <taxon>Bacteria</taxon>
        <taxon>Bacillati</taxon>
        <taxon>Bacillota</taxon>
        <taxon>Bacilli</taxon>
        <taxon>Bacillales</taxon>
        <taxon>Bacillaceae</taxon>
        <taxon>Heyndrickxia</taxon>
    </lineage>
</organism>
<gene>
    <name evidence="2" type="ORF">BWZ43_20715</name>
</gene>
<reference evidence="2 3" key="1">
    <citation type="submission" date="2017-01" db="EMBL/GenBank/DDBJ databases">
        <title>Draft genome sequence of Bacillus oleronius.</title>
        <authorList>
            <person name="Allam M."/>
        </authorList>
    </citation>
    <scope>NUCLEOTIDE SEQUENCE [LARGE SCALE GENOMIC DNA]</scope>
    <source>
        <strain evidence="2 3">DSM 9356</strain>
    </source>
</reference>
<accession>A0A8E2LDU9</accession>
<comment type="caution">
    <text evidence="2">The sequence shown here is derived from an EMBL/GenBank/DDBJ whole genome shotgun (WGS) entry which is preliminary data.</text>
</comment>
<dbReference type="EMBL" id="MTLA01000307">
    <property type="protein sequence ID" value="OOP66489.1"/>
    <property type="molecule type" value="Genomic_DNA"/>
</dbReference>
<evidence type="ECO:0000313" key="2">
    <source>
        <dbReference type="EMBL" id="OOP66489.1"/>
    </source>
</evidence>
<dbReference type="Pfam" id="PF14493">
    <property type="entry name" value="HTH_40"/>
    <property type="match status" value="1"/>
</dbReference>
<proteinExistence type="predicted"/>
<dbReference type="RefSeq" id="WP_058002328.1">
    <property type="nucleotide sequence ID" value="NZ_CP065424.1"/>
</dbReference>
<evidence type="ECO:0000259" key="1">
    <source>
        <dbReference type="Pfam" id="PF14493"/>
    </source>
</evidence>
<feature type="domain" description="Helicase Helix-turn-helix" evidence="1">
    <location>
        <begin position="256"/>
        <end position="343"/>
    </location>
</feature>
<dbReference type="Proteomes" id="UP000189761">
    <property type="component" value="Unassembled WGS sequence"/>
</dbReference>
<sequence length="354" mass="41299">MTFLHAIVLVQLQRIEGARTVYSIYHLLKGKKSSQTIQDAHLFNLGVFFQTFPNLQRNVFDEIIHDLYQNGFITQQDELKFVLSEKGCQELAVFFEKDTFPSYLNGLKYQDVGIIFWRRLTLFVQVLSNSIHDIQKYYPIVRDPDTQIWIKSFLKQSQFSKQEISIKLFHELSSIFKQEPPEKPELFLIRLTGNQQVGLTIEQSAEYFGMEYTEYWYRFIHLLHFMLGTILQNNSEYPLLFSLIKDSHQSVPLTNSTKETYLLLKNGHSIQEVAILRKLKTNTIEDHVIEILLNQVDLDVSPYLSKELETEIIQTAAIVGKKKLKPIKEVIQEVSYFQIRLALAKNKGNGNELN</sequence>
<dbReference type="PIRSF" id="PIRSF021350">
    <property type="entry name" value="UCP021350"/>
    <property type="match status" value="1"/>
</dbReference>
<dbReference type="InterPro" id="IPR029491">
    <property type="entry name" value="Helicase_HTH"/>
</dbReference>
<name>A0A8E2LDU9_9BACI</name>
<protein>
    <recommendedName>
        <fullName evidence="1">Helicase Helix-turn-helix domain-containing protein</fullName>
    </recommendedName>
</protein>
<keyword evidence="3" id="KW-1185">Reference proteome</keyword>
<dbReference type="AlphaFoldDB" id="A0A8E2LDU9"/>
<evidence type="ECO:0000313" key="3">
    <source>
        <dbReference type="Proteomes" id="UP000189761"/>
    </source>
</evidence>
<dbReference type="InterPro" id="IPR008308">
    <property type="entry name" value="YpbB-like"/>
</dbReference>